<comment type="caution">
    <text evidence="1">The sequence shown here is derived from an EMBL/GenBank/DDBJ whole genome shotgun (WGS) entry which is preliminary data.</text>
</comment>
<dbReference type="Gene3D" id="2.60.40.1120">
    <property type="entry name" value="Carboxypeptidase-like, regulatory domain"/>
    <property type="match status" value="1"/>
</dbReference>
<evidence type="ECO:0000313" key="1">
    <source>
        <dbReference type="EMBL" id="MPM36576.1"/>
    </source>
</evidence>
<dbReference type="Pfam" id="PF13620">
    <property type="entry name" value="CarboxypepD_reg"/>
    <property type="match status" value="1"/>
</dbReference>
<protein>
    <recommendedName>
        <fullName evidence="2">TonB-dependent receptor SusC</fullName>
    </recommendedName>
</protein>
<gene>
    <name evidence="1" type="ORF">SDC9_83175</name>
</gene>
<accession>A0A644Z6T9</accession>
<evidence type="ECO:0008006" key="2">
    <source>
        <dbReference type="Google" id="ProtNLM"/>
    </source>
</evidence>
<dbReference type="EMBL" id="VSSQ01007652">
    <property type="protein sequence ID" value="MPM36576.1"/>
    <property type="molecule type" value="Genomic_DNA"/>
</dbReference>
<name>A0A644Z6T9_9ZZZZ</name>
<organism evidence="1">
    <name type="scientific">bioreactor metagenome</name>
    <dbReference type="NCBI Taxonomy" id="1076179"/>
    <lineage>
        <taxon>unclassified sequences</taxon>
        <taxon>metagenomes</taxon>
        <taxon>ecological metagenomes</taxon>
    </lineage>
</organism>
<dbReference type="SUPFAM" id="SSF49464">
    <property type="entry name" value="Carboxypeptidase regulatory domain-like"/>
    <property type="match status" value="1"/>
</dbReference>
<reference evidence="1" key="1">
    <citation type="submission" date="2019-08" db="EMBL/GenBank/DDBJ databases">
        <authorList>
            <person name="Kucharzyk K."/>
            <person name="Murdoch R.W."/>
            <person name="Higgins S."/>
            <person name="Loffler F."/>
        </authorList>
    </citation>
    <scope>NUCLEOTIDE SEQUENCE</scope>
</reference>
<sequence length="108" mass="11989">MVQKILFSILLSGLIIPMSAKIKGTVSDSNNNPIQYAKVAVYSLPDSVLINETTTDEHGEFAFTNLQSVNKMLKFSVDGYKEISFRALPEQNVKLRGEAKEPEELAVK</sequence>
<dbReference type="AlphaFoldDB" id="A0A644Z6T9"/>
<dbReference type="InterPro" id="IPR008969">
    <property type="entry name" value="CarboxyPept-like_regulatory"/>
</dbReference>
<proteinExistence type="predicted"/>